<sequence>MNTSSIQHPAQMSAIGVMRTRSGLAARGVRTPSIRQRPTLASRRAAEPTMSIEDAIARYVADQPPQLYRSGA</sequence>
<dbReference type="AlphaFoldDB" id="A0A495V5N9"/>
<dbReference type="OrthoDB" id="5772127at2"/>
<gene>
    <name evidence="1" type="ORF">BDD21_1001</name>
</gene>
<keyword evidence="2" id="KW-1185">Reference proteome</keyword>
<name>A0A495V5N9_9GAMM</name>
<reference evidence="1 2" key="1">
    <citation type="submission" date="2018-10" db="EMBL/GenBank/DDBJ databases">
        <title>Genomic Encyclopedia of Archaeal and Bacterial Type Strains, Phase II (KMG-II): from individual species to whole genera.</title>
        <authorList>
            <person name="Goeker M."/>
        </authorList>
    </citation>
    <scope>NUCLEOTIDE SEQUENCE [LARGE SCALE GENOMIC DNA]</scope>
    <source>
        <strain evidence="1 2">DSM 235</strain>
    </source>
</reference>
<accession>A0A495V5N9</accession>
<proteinExistence type="predicted"/>
<evidence type="ECO:0000313" key="2">
    <source>
        <dbReference type="Proteomes" id="UP000274556"/>
    </source>
</evidence>
<organism evidence="1 2">
    <name type="scientific">Thiocapsa rosea</name>
    <dbReference type="NCBI Taxonomy" id="69360"/>
    <lineage>
        <taxon>Bacteria</taxon>
        <taxon>Pseudomonadati</taxon>
        <taxon>Pseudomonadota</taxon>
        <taxon>Gammaproteobacteria</taxon>
        <taxon>Chromatiales</taxon>
        <taxon>Chromatiaceae</taxon>
        <taxon>Thiocapsa</taxon>
    </lineage>
</organism>
<dbReference type="Proteomes" id="UP000274556">
    <property type="component" value="Unassembled WGS sequence"/>
</dbReference>
<dbReference type="EMBL" id="RBXL01000001">
    <property type="protein sequence ID" value="RKT43647.1"/>
    <property type="molecule type" value="Genomic_DNA"/>
</dbReference>
<evidence type="ECO:0000313" key="1">
    <source>
        <dbReference type="EMBL" id="RKT43647.1"/>
    </source>
</evidence>
<dbReference type="RefSeq" id="WP_120796191.1">
    <property type="nucleotide sequence ID" value="NZ_RBXL01000001.1"/>
</dbReference>
<protein>
    <submittedName>
        <fullName evidence="1">Uncharacterized protein</fullName>
    </submittedName>
</protein>
<comment type="caution">
    <text evidence="1">The sequence shown here is derived from an EMBL/GenBank/DDBJ whole genome shotgun (WGS) entry which is preliminary data.</text>
</comment>